<reference evidence="2" key="2">
    <citation type="submission" date="2020-11" db="EMBL/GenBank/DDBJ databases">
        <authorList>
            <person name="McCartney M.A."/>
            <person name="Auch B."/>
            <person name="Kono T."/>
            <person name="Mallez S."/>
            <person name="Becker A."/>
            <person name="Gohl D.M."/>
            <person name="Silverstein K.A.T."/>
            <person name="Koren S."/>
            <person name="Bechman K.B."/>
            <person name="Herman A."/>
            <person name="Abrahante J.E."/>
            <person name="Garbe J."/>
        </authorList>
    </citation>
    <scope>NUCLEOTIDE SEQUENCE</scope>
    <source>
        <strain evidence="2">Duluth1</strain>
        <tissue evidence="2">Whole animal</tissue>
    </source>
</reference>
<organism evidence="2 3">
    <name type="scientific">Dreissena polymorpha</name>
    <name type="common">Zebra mussel</name>
    <name type="synonym">Mytilus polymorpha</name>
    <dbReference type="NCBI Taxonomy" id="45954"/>
    <lineage>
        <taxon>Eukaryota</taxon>
        <taxon>Metazoa</taxon>
        <taxon>Spiralia</taxon>
        <taxon>Lophotrochozoa</taxon>
        <taxon>Mollusca</taxon>
        <taxon>Bivalvia</taxon>
        <taxon>Autobranchia</taxon>
        <taxon>Heteroconchia</taxon>
        <taxon>Euheterodonta</taxon>
        <taxon>Imparidentia</taxon>
        <taxon>Neoheterodontei</taxon>
        <taxon>Myida</taxon>
        <taxon>Dreissenoidea</taxon>
        <taxon>Dreissenidae</taxon>
        <taxon>Dreissena</taxon>
    </lineage>
</organism>
<feature type="coiled-coil region" evidence="1">
    <location>
        <begin position="33"/>
        <end position="85"/>
    </location>
</feature>
<dbReference type="AlphaFoldDB" id="A0A9D4FFU6"/>
<dbReference type="EMBL" id="JAIWYP010000007">
    <property type="protein sequence ID" value="KAH3796573.1"/>
    <property type="molecule type" value="Genomic_DNA"/>
</dbReference>
<keyword evidence="3" id="KW-1185">Reference proteome</keyword>
<gene>
    <name evidence="2" type="ORF">DPMN_150142</name>
</gene>
<evidence type="ECO:0000313" key="2">
    <source>
        <dbReference type="EMBL" id="KAH3796573.1"/>
    </source>
</evidence>
<evidence type="ECO:0000313" key="3">
    <source>
        <dbReference type="Proteomes" id="UP000828390"/>
    </source>
</evidence>
<proteinExistence type="predicted"/>
<comment type="caution">
    <text evidence="2">The sequence shown here is derived from an EMBL/GenBank/DDBJ whole genome shotgun (WGS) entry which is preliminary data.</text>
</comment>
<accession>A0A9D4FFU6</accession>
<evidence type="ECO:0000256" key="1">
    <source>
        <dbReference type="SAM" id="Coils"/>
    </source>
</evidence>
<dbReference type="Proteomes" id="UP000828390">
    <property type="component" value="Unassembled WGS sequence"/>
</dbReference>
<reference evidence="2" key="1">
    <citation type="journal article" date="2019" name="bioRxiv">
        <title>The Genome of the Zebra Mussel, Dreissena polymorpha: A Resource for Invasive Species Research.</title>
        <authorList>
            <person name="McCartney M.A."/>
            <person name="Auch B."/>
            <person name="Kono T."/>
            <person name="Mallez S."/>
            <person name="Zhang Y."/>
            <person name="Obille A."/>
            <person name="Becker A."/>
            <person name="Abrahante J.E."/>
            <person name="Garbe J."/>
            <person name="Badalamenti J.P."/>
            <person name="Herman A."/>
            <person name="Mangelson H."/>
            <person name="Liachko I."/>
            <person name="Sullivan S."/>
            <person name="Sone E.D."/>
            <person name="Koren S."/>
            <person name="Silverstein K.A.T."/>
            <person name="Beckman K.B."/>
            <person name="Gohl D.M."/>
        </authorList>
    </citation>
    <scope>NUCLEOTIDE SEQUENCE</scope>
    <source>
        <strain evidence="2">Duluth1</strain>
        <tissue evidence="2">Whole animal</tissue>
    </source>
</reference>
<name>A0A9D4FFU6_DREPO</name>
<protein>
    <submittedName>
        <fullName evidence="2">Uncharacterized protein</fullName>
    </submittedName>
</protein>
<sequence>MMKGFKELKTHVDVKVSVFDQIQSLFQSVISEQNKLSTRIDQADAKIDRLDGEMNKLEVNKLVEKKEGNELLKNIKAELLQLNTDIETKCDDRVNALQNRFEESTRVNFAVYKDLETQISVKMKNIYMSLISGQNKLSVRMEEADAKIVRLDGGLNTLDGFSRAIEELKTRTDDCCIGKWGYYCTFNETLYT</sequence>
<keyword evidence="1" id="KW-0175">Coiled coil</keyword>